<accession>A0A939HGT9</accession>
<evidence type="ECO:0000313" key="1">
    <source>
        <dbReference type="EMBL" id="MBO1267727.1"/>
    </source>
</evidence>
<organism evidence="1 2">
    <name type="scientific">Arthrobacter cavernae</name>
    <dbReference type="NCBI Taxonomy" id="2817681"/>
    <lineage>
        <taxon>Bacteria</taxon>
        <taxon>Bacillati</taxon>
        <taxon>Actinomycetota</taxon>
        <taxon>Actinomycetes</taxon>
        <taxon>Micrococcales</taxon>
        <taxon>Micrococcaceae</taxon>
        <taxon>Arthrobacter</taxon>
    </lineage>
</organism>
<name>A0A939HGT9_9MICC</name>
<proteinExistence type="predicted"/>
<reference evidence="1" key="1">
    <citation type="submission" date="2021-03" db="EMBL/GenBank/DDBJ databases">
        <title>A new species, PO-11, isolated from a karst cave deposit.</title>
        <authorList>
            <person name="Zhaoxiaoyong W."/>
        </authorList>
    </citation>
    <scope>NUCLEOTIDE SEQUENCE</scope>
    <source>
        <strain evidence="1">PO-11</strain>
    </source>
</reference>
<gene>
    <name evidence="1" type="ORF">J1902_06980</name>
</gene>
<comment type="caution">
    <text evidence="1">The sequence shown here is derived from an EMBL/GenBank/DDBJ whole genome shotgun (WGS) entry which is preliminary data.</text>
</comment>
<sequence length="97" mass="11008">MLLLKADENLSERGQRRLTVVFDADDPTGKLKAAWQVEEQLRILLRTGSLEDAVAAKATLVPGEAGRDAGTNRLYRTVCRWWAETKSSWSQERPRPR</sequence>
<dbReference type="Proteomes" id="UP000664164">
    <property type="component" value="Unassembled WGS sequence"/>
</dbReference>
<keyword evidence="2" id="KW-1185">Reference proteome</keyword>
<dbReference type="EMBL" id="JAFNLL010000012">
    <property type="protein sequence ID" value="MBO1267727.1"/>
    <property type="molecule type" value="Genomic_DNA"/>
</dbReference>
<protein>
    <submittedName>
        <fullName evidence="1">Transposase</fullName>
    </submittedName>
</protein>
<dbReference type="AlphaFoldDB" id="A0A939HGT9"/>
<evidence type="ECO:0000313" key="2">
    <source>
        <dbReference type="Proteomes" id="UP000664164"/>
    </source>
</evidence>